<feature type="signal peptide" evidence="1">
    <location>
        <begin position="1"/>
        <end position="22"/>
    </location>
</feature>
<sequence>MSVLWLAAVALPALVASLPVYAKAPPTPLLVMPFAFADGDAILQADGHADQVELMLNELRVAIDRKGVYRTISPEFTEDFISGDSARVLQRARDLGAAFVLAGAVQNVGAQASNVWLGLFDAADGRRLLHWQSTFRGDSDDSWRRAAAFLGDEVSASPPPY</sequence>
<name>A0ABS9Z3T5_9HYPH</name>
<feature type="chain" id="PRO_5046819981" evidence="1">
    <location>
        <begin position="23"/>
        <end position="161"/>
    </location>
</feature>
<dbReference type="RefSeq" id="WP_243066306.1">
    <property type="nucleotide sequence ID" value="NZ_JAIVFK010000040.1"/>
</dbReference>
<dbReference type="InterPro" id="IPR021698">
    <property type="entry name" value="DUF3280"/>
</dbReference>
<evidence type="ECO:0000256" key="1">
    <source>
        <dbReference type="SAM" id="SignalP"/>
    </source>
</evidence>
<protein>
    <submittedName>
        <fullName evidence="2">DUF3280 domain-containing protein</fullName>
    </submittedName>
</protein>
<dbReference type="Gene3D" id="3.40.50.10070">
    <property type="entry name" value="TolB, N-terminal domain"/>
    <property type="match status" value="1"/>
</dbReference>
<keyword evidence="1" id="KW-0732">Signal</keyword>
<gene>
    <name evidence="2" type="ORF">K2U94_05840</name>
</gene>
<comment type="caution">
    <text evidence="2">The sequence shown here is derived from an EMBL/GenBank/DDBJ whole genome shotgun (WGS) entry which is preliminary data.</text>
</comment>
<dbReference type="Pfam" id="PF11684">
    <property type="entry name" value="DUF3280"/>
    <property type="match status" value="1"/>
</dbReference>
<accession>A0ABS9Z3T5</accession>
<dbReference type="EMBL" id="JAIVFP010000001">
    <property type="protein sequence ID" value="MCI4682283.1"/>
    <property type="molecule type" value="Genomic_DNA"/>
</dbReference>
<dbReference type="Proteomes" id="UP001139104">
    <property type="component" value="Unassembled WGS sequence"/>
</dbReference>
<proteinExistence type="predicted"/>
<evidence type="ECO:0000313" key="3">
    <source>
        <dbReference type="Proteomes" id="UP001139104"/>
    </source>
</evidence>
<organism evidence="2 3">
    <name type="scientific">Candidatus Rhodoblastus alkanivorans</name>
    <dbReference type="NCBI Taxonomy" id="2954117"/>
    <lineage>
        <taxon>Bacteria</taxon>
        <taxon>Pseudomonadati</taxon>
        <taxon>Pseudomonadota</taxon>
        <taxon>Alphaproteobacteria</taxon>
        <taxon>Hyphomicrobiales</taxon>
        <taxon>Rhodoblastaceae</taxon>
        <taxon>Rhodoblastus</taxon>
    </lineage>
</organism>
<keyword evidence="3" id="KW-1185">Reference proteome</keyword>
<dbReference type="SUPFAM" id="SSF52964">
    <property type="entry name" value="TolB, N-terminal domain"/>
    <property type="match status" value="1"/>
</dbReference>
<evidence type="ECO:0000313" key="2">
    <source>
        <dbReference type="EMBL" id="MCI4682283.1"/>
    </source>
</evidence>
<reference evidence="2" key="1">
    <citation type="journal article" date="2022" name="ISME J.">
        <title>Identification of active gaseous-alkane degraders at natural gas seeps.</title>
        <authorList>
            <person name="Farhan Ul Haque M."/>
            <person name="Hernandez M."/>
            <person name="Crombie A.T."/>
            <person name="Murrell J.C."/>
        </authorList>
    </citation>
    <scope>NUCLEOTIDE SEQUENCE</scope>
    <source>
        <strain evidence="2">PC2</strain>
    </source>
</reference>